<reference evidence="3 4" key="1">
    <citation type="submission" date="2018-11" db="EMBL/GenBank/DDBJ databases">
        <title>Genome sequence of Saitozyma podzolica DSM 27192.</title>
        <authorList>
            <person name="Aliyu H."/>
            <person name="Gorte O."/>
            <person name="Ochsenreither K."/>
        </authorList>
    </citation>
    <scope>NUCLEOTIDE SEQUENCE [LARGE SCALE GENOMIC DNA]</scope>
    <source>
        <strain evidence="3 4">DSM 27192</strain>
    </source>
</reference>
<feature type="region of interest" description="Disordered" evidence="1">
    <location>
        <begin position="1"/>
        <end position="82"/>
    </location>
</feature>
<feature type="domain" description="OTU" evidence="2">
    <location>
        <begin position="102"/>
        <end position="286"/>
    </location>
</feature>
<feature type="region of interest" description="Disordered" evidence="1">
    <location>
        <begin position="201"/>
        <end position="246"/>
    </location>
</feature>
<organism evidence="3 4">
    <name type="scientific">Saitozyma podzolica</name>
    <dbReference type="NCBI Taxonomy" id="1890683"/>
    <lineage>
        <taxon>Eukaryota</taxon>
        <taxon>Fungi</taxon>
        <taxon>Dikarya</taxon>
        <taxon>Basidiomycota</taxon>
        <taxon>Agaricomycotina</taxon>
        <taxon>Tremellomycetes</taxon>
        <taxon>Tremellales</taxon>
        <taxon>Trimorphomycetaceae</taxon>
        <taxon>Saitozyma</taxon>
    </lineage>
</organism>
<dbReference type="InterPro" id="IPR050704">
    <property type="entry name" value="Peptidase_C85-like"/>
</dbReference>
<sequence>MSDPTGLHRPRSEQSGGPSPSVLLPPFPSEPGASHSSHIPTNVTSPPNRLRGGGKPRHQPRRNHPIATRRSTRSSRASPLTDLDKLKLEDAAVKREMSRLGLSLRDVEGDGNCLFRALSDQLYGEQNRHPEIRKLTCDYLETHKQDMEFWVLYSSCLEGEDYAAYVTRMRKSGQYASEVEVNAAARMLRRDIRIVHSDHSETIPWETAAPPPQSPLDPEDHLSSTPRRRTRSHTTSLLSTPAAPPPSSPLYATALAEYLPPTRLGRTMLWLALFNNAEHYQSVRRKGDHERGPAEIDDKLAIPHEADQSEAAKIARGEVPPALTKAIKNAQGHSALVAQVLVSLPPHHGHSPEYVAGILARVKGNVGEAVEILLEEIVSDDEHERNSDQHVEAMLVDSEESRRHRSESPAPALSAATTIRAPSASYRDPPSRSKSSSPSAPNEPTSPSGSTTTTQSDSSRISKITTPSTTSSASASGSRSGERKPYDRPRKEELAEELDELRVNAGTGSASRGGTDAPARRRGRPRKDDADARRDALRQLRESRQRRQSKT</sequence>
<feature type="compositionally biased region" description="Polar residues" evidence="1">
    <location>
        <begin position="34"/>
        <end position="47"/>
    </location>
</feature>
<dbReference type="InterPro" id="IPR038765">
    <property type="entry name" value="Papain-like_cys_pep_sf"/>
</dbReference>
<dbReference type="EMBL" id="RSCD01000005">
    <property type="protein sequence ID" value="RSH92953.1"/>
    <property type="molecule type" value="Genomic_DNA"/>
</dbReference>
<dbReference type="SUPFAM" id="SSF54001">
    <property type="entry name" value="Cysteine proteinases"/>
    <property type="match status" value="1"/>
</dbReference>
<dbReference type="Gene3D" id="3.90.70.80">
    <property type="match status" value="1"/>
</dbReference>
<keyword evidence="4" id="KW-1185">Reference proteome</keyword>
<feature type="compositionally biased region" description="Basic residues" evidence="1">
    <location>
        <begin position="52"/>
        <end position="64"/>
    </location>
</feature>
<dbReference type="Pfam" id="PF02338">
    <property type="entry name" value="OTU"/>
    <property type="match status" value="1"/>
</dbReference>
<evidence type="ECO:0000256" key="1">
    <source>
        <dbReference type="SAM" id="MobiDB-lite"/>
    </source>
</evidence>
<feature type="region of interest" description="Disordered" evidence="1">
    <location>
        <begin position="397"/>
        <end position="551"/>
    </location>
</feature>
<dbReference type="AlphaFoldDB" id="A0A427YPD2"/>
<dbReference type="PROSITE" id="PS50802">
    <property type="entry name" value="OTU"/>
    <property type="match status" value="1"/>
</dbReference>
<feature type="compositionally biased region" description="Low complexity" evidence="1">
    <location>
        <begin position="432"/>
        <end position="479"/>
    </location>
</feature>
<dbReference type="CDD" id="cd22771">
    <property type="entry name" value="OTU_plant_OTU7-like"/>
    <property type="match status" value="1"/>
</dbReference>
<feature type="compositionally biased region" description="Basic and acidic residues" evidence="1">
    <location>
        <begin position="526"/>
        <end position="545"/>
    </location>
</feature>
<dbReference type="PANTHER" id="PTHR12419">
    <property type="entry name" value="OTU DOMAIN CONTAINING PROTEIN"/>
    <property type="match status" value="1"/>
</dbReference>
<protein>
    <recommendedName>
        <fullName evidence="2">OTU domain-containing protein</fullName>
    </recommendedName>
</protein>
<dbReference type="GO" id="GO:0004843">
    <property type="term" value="F:cysteine-type deubiquitinase activity"/>
    <property type="evidence" value="ECO:0007669"/>
    <property type="project" value="TreeGrafter"/>
</dbReference>
<dbReference type="InterPro" id="IPR003323">
    <property type="entry name" value="OTU_dom"/>
</dbReference>
<name>A0A427YPD2_9TREE</name>
<gene>
    <name evidence="3" type="ORF">EHS25_008401</name>
</gene>
<dbReference type="STRING" id="1890683.A0A427YPD2"/>
<evidence type="ECO:0000259" key="2">
    <source>
        <dbReference type="PROSITE" id="PS50802"/>
    </source>
</evidence>
<accession>A0A427YPD2</accession>
<dbReference type="OrthoDB" id="415023at2759"/>
<dbReference type="PANTHER" id="PTHR12419:SF7">
    <property type="entry name" value="OTU DOMAIN-CONTAINING PROTEIN 3"/>
    <property type="match status" value="1"/>
</dbReference>
<dbReference type="Proteomes" id="UP000279259">
    <property type="component" value="Unassembled WGS sequence"/>
</dbReference>
<evidence type="ECO:0000313" key="4">
    <source>
        <dbReference type="Proteomes" id="UP000279259"/>
    </source>
</evidence>
<evidence type="ECO:0000313" key="3">
    <source>
        <dbReference type="EMBL" id="RSH92953.1"/>
    </source>
</evidence>
<dbReference type="GO" id="GO:0016579">
    <property type="term" value="P:protein deubiquitination"/>
    <property type="evidence" value="ECO:0007669"/>
    <property type="project" value="TreeGrafter"/>
</dbReference>
<proteinExistence type="predicted"/>
<comment type="caution">
    <text evidence="3">The sequence shown here is derived from an EMBL/GenBank/DDBJ whole genome shotgun (WGS) entry which is preliminary data.</text>
</comment>
<feature type="compositionally biased region" description="Basic and acidic residues" evidence="1">
    <location>
        <begin position="480"/>
        <end position="493"/>
    </location>
</feature>